<feature type="transmembrane region" description="Helical" evidence="6">
    <location>
        <begin position="421"/>
        <end position="440"/>
    </location>
</feature>
<dbReference type="PROSITE" id="PS51257">
    <property type="entry name" value="PROKAR_LIPOPROTEIN"/>
    <property type="match status" value="1"/>
</dbReference>
<evidence type="ECO:0000259" key="7">
    <source>
        <dbReference type="Pfam" id="PF02687"/>
    </source>
</evidence>
<feature type="domain" description="MacB-like periplasmic core" evidence="8">
    <location>
        <begin position="21"/>
        <end position="237"/>
    </location>
</feature>
<dbReference type="InterPro" id="IPR003838">
    <property type="entry name" value="ABC3_permease_C"/>
</dbReference>
<comment type="subcellular location">
    <subcellularLocation>
        <location evidence="1">Cell membrane</location>
        <topology evidence="1">Multi-pass membrane protein</topology>
    </subcellularLocation>
</comment>
<feature type="transmembrane region" description="Helical" evidence="6">
    <location>
        <begin position="666"/>
        <end position="687"/>
    </location>
</feature>
<gene>
    <name evidence="9" type="ORF">SAMN04488109_3795</name>
</gene>
<evidence type="ECO:0000256" key="3">
    <source>
        <dbReference type="ARBA" id="ARBA00022692"/>
    </source>
</evidence>
<keyword evidence="3 6" id="KW-0812">Transmembrane</keyword>
<keyword evidence="2" id="KW-1003">Cell membrane</keyword>
<sequence length="786" mass="88593">MIKHSILLLFRNFLRFKTTFFINLAGLSAGLACSLLIYFWVNDEWQVDQFHEKRDRLYQVVENRVRSSGIWTAYTTSGLLGETLSGEMPEVEYAMNVSSEQDATFTIGDKNMKAEGRFVGKDFFKMFSFSLLQGDINQVLLDKSSLVISDELALKLFNTTDNVVGRTVEYDHHDSYVISGVFKKVPQQSSMQLDFLGTFEKFKDGKEWLLNWGNTGTYAFVLLKPGADVEAFNAKFASYIKVKTKDEDGYRTPFLKLFSRNYLHGNYENGVEVGGRITYVKLFSIIAAFILVIAAINFMNLSTAKASRRMKEVGIKKAVGAGRKTLILQYLGESLFMSLLSLVLAVLIADLLLPKFNEITGKHIALHLDGVAALQLIGITVFTGLLAGSYPAVYLSGFNPATVLKGQFTASWGEQWARKGLVIFQFVISIIFIVSVVVVYKQIEFVQSRDLGYNKENVIFVRREGNIWTDASLETFLTEIKAIPGVANASSLGHNLMGHNSGTSGVEWPGKDLNDRTEFENMTVNHDLMETMGIEMKEGRTFSKDYTDTARIIFNEAAIRFMGLEDPVGKVVKLWGDNMEIIGVVKDFNFESLHQKVKPLFLRMYPGNTWHIVIKLAQGPQQETIKHIENTFHKVNPGFIFEYSFLDQNQQALYAAEQRVAVLSRYFAGLAVLISCLGLFGLVSFTAERRLKEIGIRKVLGSSVFRIVFLLSGDFTKTVLIAILVALPLSYFLSHYWLEAFAYKTPLEWWYFVVAGLIALCIAWLTVSVQAFKAARVNPIRCLKEQ</sequence>
<evidence type="ECO:0000256" key="2">
    <source>
        <dbReference type="ARBA" id="ARBA00022475"/>
    </source>
</evidence>
<keyword evidence="5 6" id="KW-0472">Membrane</keyword>
<dbReference type="InterPro" id="IPR025857">
    <property type="entry name" value="MacB_PCD"/>
</dbReference>
<dbReference type="Pfam" id="PF02687">
    <property type="entry name" value="FtsX"/>
    <property type="match status" value="2"/>
</dbReference>
<organism evidence="9 10">
    <name type="scientific">Chryseolinea serpens</name>
    <dbReference type="NCBI Taxonomy" id="947013"/>
    <lineage>
        <taxon>Bacteria</taxon>
        <taxon>Pseudomonadati</taxon>
        <taxon>Bacteroidota</taxon>
        <taxon>Cytophagia</taxon>
        <taxon>Cytophagales</taxon>
        <taxon>Fulvivirgaceae</taxon>
        <taxon>Chryseolinea</taxon>
    </lineage>
</organism>
<dbReference type="Pfam" id="PF12704">
    <property type="entry name" value="MacB_PCD"/>
    <property type="match status" value="2"/>
</dbReference>
<feature type="transmembrane region" description="Helical" evidence="6">
    <location>
        <begin position="334"/>
        <end position="353"/>
    </location>
</feature>
<dbReference type="AlphaFoldDB" id="A0A1M5S7G3"/>
<dbReference type="OrthoDB" id="5933722at2"/>
<dbReference type="InterPro" id="IPR050250">
    <property type="entry name" value="Macrolide_Exporter_MacB"/>
</dbReference>
<name>A0A1M5S7G3_9BACT</name>
<reference evidence="9 10" key="1">
    <citation type="submission" date="2016-11" db="EMBL/GenBank/DDBJ databases">
        <authorList>
            <person name="Jaros S."/>
            <person name="Januszkiewicz K."/>
            <person name="Wedrychowicz H."/>
        </authorList>
    </citation>
    <scope>NUCLEOTIDE SEQUENCE [LARGE SCALE GENOMIC DNA]</scope>
    <source>
        <strain evidence="9 10">DSM 24574</strain>
    </source>
</reference>
<dbReference type="PANTHER" id="PTHR30572:SF18">
    <property type="entry name" value="ABC-TYPE MACROLIDE FAMILY EXPORT SYSTEM PERMEASE COMPONENT 2"/>
    <property type="match status" value="1"/>
</dbReference>
<feature type="transmembrane region" description="Helical" evidence="6">
    <location>
        <begin position="373"/>
        <end position="395"/>
    </location>
</feature>
<dbReference type="Proteomes" id="UP000184212">
    <property type="component" value="Unassembled WGS sequence"/>
</dbReference>
<proteinExistence type="predicted"/>
<keyword evidence="10" id="KW-1185">Reference proteome</keyword>
<keyword evidence="4 6" id="KW-1133">Transmembrane helix</keyword>
<dbReference type="STRING" id="947013.SAMN04488109_3795"/>
<evidence type="ECO:0000256" key="6">
    <source>
        <dbReference type="SAM" id="Phobius"/>
    </source>
</evidence>
<dbReference type="EMBL" id="FQWQ01000002">
    <property type="protein sequence ID" value="SHH34562.1"/>
    <property type="molecule type" value="Genomic_DNA"/>
</dbReference>
<evidence type="ECO:0000313" key="9">
    <source>
        <dbReference type="EMBL" id="SHH34562.1"/>
    </source>
</evidence>
<evidence type="ECO:0000256" key="1">
    <source>
        <dbReference type="ARBA" id="ARBA00004651"/>
    </source>
</evidence>
<feature type="domain" description="ABC3 transporter permease C-terminal" evidence="7">
    <location>
        <begin position="285"/>
        <end position="400"/>
    </location>
</feature>
<evidence type="ECO:0000313" key="10">
    <source>
        <dbReference type="Proteomes" id="UP000184212"/>
    </source>
</evidence>
<feature type="transmembrane region" description="Helical" evidence="6">
    <location>
        <begin position="749"/>
        <end position="772"/>
    </location>
</feature>
<evidence type="ECO:0000256" key="4">
    <source>
        <dbReference type="ARBA" id="ARBA00022989"/>
    </source>
</evidence>
<feature type="transmembrane region" description="Helical" evidence="6">
    <location>
        <begin position="282"/>
        <end position="301"/>
    </location>
</feature>
<feature type="transmembrane region" description="Helical" evidence="6">
    <location>
        <begin position="707"/>
        <end position="729"/>
    </location>
</feature>
<dbReference type="GO" id="GO:0022857">
    <property type="term" value="F:transmembrane transporter activity"/>
    <property type="evidence" value="ECO:0007669"/>
    <property type="project" value="TreeGrafter"/>
</dbReference>
<dbReference type="GO" id="GO:0005886">
    <property type="term" value="C:plasma membrane"/>
    <property type="evidence" value="ECO:0007669"/>
    <property type="project" value="UniProtKB-SubCell"/>
</dbReference>
<evidence type="ECO:0000256" key="5">
    <source>
        <dbReference type="ARBA" id="ARBA00023136"/>
    </source>
</evidence>
<feature type="domain" description="ABC3 transporter permease C-terminal" evidence="7">
    <location>
        <begin position="667"/>
        <end position="779"/>
    </location>
</feature>
<feature type="transmembrane region" description="Helical" evidence="6">
    <location>
        <begin position="20"/>
        <end position="41"/>
    </location>
</feature>
<protein>
    <submittedName>
        <fullName evidence="9">Duplicated orphan permease</fullName>
    </submittedName>
</protein>
<accession>A0A1M5S7G3</accession>
<dbReference type="PANTHER" id="PTHR30572">
    <property type="entry name" value="MEMBRANE COMPONENT OF TRANSPORTER-RELATED"/>
    <property type="match status" value="1"/>
</dbReference>
<evidence type="ECO:0000259" key="8">
    <source>
        <dbReference type="Pfam" id="PF12704"/>
    </source>
</evidence>
<feature type="domain" description="MacB-like periplasmic core" evidence="8">
    <location>
        <begin position="427"/>
        <end position="589"/>
    </location>
</feature>
<dbReference type="RefSeq" id="WP_073136926.1">
    <property type="nucleotide sequence ID" value="NZ_FQWQ01000002.1"/>
</dbReference>